<accession>A0A5R9R7K1</accession>
<dbReference type="OrthoDB" id="6903618at2"/>
<evidence type="ECO:0000256" key="1">
    <source>
        <dbReference type="SAM" id="SignalP"/>
    </source>
</evidence>
<dbReference type="EMBL" id="SWDV01000010">
    <property type="protein sequence ID" value="TLX78853.1"/>
    <property type="molecule type" value="Genomic_DNA"/>
</dbReference>
<dbReference type="RefSeq" id="WP_138521727.1">
    <property type="nucleotide sequence ID" value="NZ_JAOCBK010000005.1"/>
</dbReference>
<keyword evidence="3" id="KW-1185">Reference proteome</keyword>
<dbReference type="Proteomes" id="UP000306635">
    <property type="component" value="Unassembled WGS sequence"/>
</dbReference>
<keyword evidence="1" id="KW-0732">Signal</keyword>
<comment type="caution">
    <text evidence="2">The sequence shown here is derived from an EMBL/GenBank/DDBJ whole genome shotgun (WGS) entry which is preliminary data.</text>
</comment>
<organism evidence="2 3">
    <name type="scientific">Pseudomonas nicosulfuronedens</name>
    <dbReference type="NCBI Taxonomy" id="2571105"/>
    <lineage>
        <taxon>Bacteria</taxon>
        <taxon>Pseudomonadati</taxon>
        <taxon>Pseudomonadota</taxon>
        <taxon>Gammaproteobacteria</taxon>
        <taxon>Pseudomonadales</taxon>
        <taxon>Pseudomonadaceae</taxon>
        <taxon>Pseudomonas</taxon>
    </lineage>
</organism>
<protein>
    <submittedName>
        <fullName evidence="2">Type 1 fimbrial protein</fullName>
    </submittedName>
</protein>
<proteinExistence type="predicted"/>
<reference evidence="2 3" key="1">
    <citation type="submission" date="2019-04" db="EMBL/GenBank/DDBJ databases">
        <authorList>
            <person name="Li M."/>
        </authorList>
    </citation>
    <scope>NUCLEOTIDE SEQUENCE [LARGE SCALE GENOMIC DNA]</scope>
    <source>
        <strain evidence="2 3">LAM1902</strain>
    </source>
</reference>
<dbReference type="AlphaFoldDB" id="A0A5R9R7K1"/>
<gene>
    <name evidence="2" type="ORF">FAS41_09960</name>
</gene>
<evidence type="ECO:0000313" key="3">
    <source>
        <dbReference type="Proteomes" id="UP000306635"/>
    </source>
</evidence>
<evidence type="ECO:0000313" key="2">
    <source>
        <dbReference type="EMBL" id="TLX78853.1"/>
    </source>
</evidence>
<feature type="chain" id="PRO_5024287314" evidence="1">
    <location>
        <begin position="22"/>
        <end position="119"/>
    </location>
</feature>
<name>A0A5R9R7K1_9PSED</name>
<feature type="signal peptide" evidence="1">
    <location>
        <begin position="1"/>
        <end position="21"/>
    </location>
</feature>
<sequence length="119" mass="12454">MRMIESSAALLAIALCGPLQAASSGTITFRGAVVEPTCQISVSEASNSSGRIVASHCEQSVDLRLNEPRGNQPAAHYRLTDSQGRAVEILSAPNGNVAGMIRAKDEAGAHHLVLVAEYL</sequence>